<evidence type="ECO:0000256" key="1">
    <source>
        <dbReference type="ARBA" id="ARBA00005564"/>
    </source>
</evidence>
<reference evidence="2 3" key="1">
    <citation type="submission" date="2017-05" db="EMBL/GenBank/DDBJ databases">
        <title>Butyricicoccus porcorum sp. nov. a butyrate-producing bacterium from the swine intestinal tract.</title>
        <authorList>
            <person name="Trachsel J."/>
            <person name="Humphrey S."/>
            <person name="Allen H.K."/>
        </authorList>
    </citation>
    <scope>NUCLEOTIDE SEQUENCE [LARGE SCALE GENOMIC DNA]</scope>
    <source>
        <strain evidence="2">BB10</strain>
    </source>
</reference>
<evidence type="ECO:0000313" key="2">
    <source>
        <dbReference type="EMBL" id="OUM19869.1"/>
    </source>
</evidence>
<dbReference type="GO" id="GO:0017057">
    <property type="term" value="F:6-phosphogluconolactonase activity"/>
    <property type="evidence" value="ECO:0007669"/>
    <property type="project" value="TreeGrafter"/>
</dbReference>
<comment type="caution">
    <text evidence="2">The sequence shown here is derived from an EMBL/GenBank/DDBJ whole genome shotgun (WGS) entry which is preliminary data.</text>
</comment>
<gene>
    <name evidence="2" type="ORF">CBW42_10320</name>
</gene>
<dbReference type="PANTHER" id="PTHR30344:SF1">
    <property type="entry name" value="6-PHOSPHOGLUCONOLACTONASE"/>
    <property type="match status" value="1"/>
</dbReference>
<evidence type="ECO:0000313" key="3">
    <source>
        <dbReference type="Proteomes" id="UP000194903"/>
    </source>
</evidence>
<dbReference type="OrthoDB" id="9790815at2"/>
<accession>A0A252F2A8</accession>
<dbReference type="Proteomes" id="UP000194903">
    <property type="component" value="Unassembled WGS sequence"/>
</dbReference>
<dbReference type="InterPro" id="IPR015943">
    <property type="entry name" value="WD40/YVTN_repeat-like_dom_sf"/>
</dbReference>
<evidence type="ECO:0008006" key="4">
    <source>
        <dbReference type="Google" id="ProtNLM"/>
    </source>
</evidence>
<dbReference type="EMBL" id="NHOC01000009">
    <property type="protein sequence ID" value="OUM19869.1"/>
    <property type="molecule type" value="Genomic_DNA"/>
</dbReference>
<dbReference type="PANTHER" id="PTHR30344">
    <property type="entry name" value="6-PHOSPHOGLUCONOLACTONASE-RELATED"/>
    <property type="match status" value="1"/>
</dbReference>
<keyword evidence="3" id="KW-1185">Reference proteome</keyword>
<name>A0A252F2A8_9FIRM</name>
<comment type="similarity">
    <text evidence="1">Belongs to the cycloisomerase 2 family.</text>
</comment>
<sequence>MEGCNMQYIFTGSYTDPDGKDGVRCFAASPDGKLTQLCTADAYSPTYVLYHNGLLYTSGRAETGCCVRTFAFDGHSLTPLHRIDSPGGSTCHVSVVGRTLYACNYFAGELLRCPLHADGIPTGEVERILYTGGGPHPRQDRPHIHSAFPSPDNRFLLVCDLGSDRIYSYCIENDGKLLPNPAQTELIAPAGSGPRHLTYNKAGTRVYVITELSAQILVYARDPETGVLTELQITDCVPAVRPDDTLSADIHLSADEHYLYASSRGIDYMALYHVRDDGLLSEPFYLPVFTSGPRHFSFQPGGTHIVITGQYTNTIAVCPVDRRSGLYVAPVCEVTVPQATCAQWVEV</sequence>
<organism evidence="2 3">
    <name type="scientific">Butyricicoccus porcorum</name>
    <dbReference type="NCBI Taxonomy" id="1945634"/>
    <lineage>
        <taxon>Bacteria</taxon>
        <taxon>Bacillati</taxon>
        <taxon>Bacillota</taxon>
        <taxon>Clostridia</taxon>
        <taxon>Eubacteriales</taxon>
        <taxon>Butyricicoccaceae</taxon>
        <taxon>Butyricicoccus</taxon>
    </lineage>
</organism>
<proteinExistence type="inferred from homology"/>
<dbReference type="Pfam" id="PF10282">
    <property type="entry name" value="Lactonase"/>
    <property type="match status" value="1"/>
</dbReference>
<dbReference type="InterPro" id="IPR011048">
    <property type="entry name" value="Haem_d1_sf"/>
</dbReference>
<dbReference type="AlphaFoldDB" id="A0A252F2A8"/>
<protein>
    <recommendedName>
        <fullName evidence="4">6-phosphogluconolactonase</fullName>
    </recommendedName>
</protein>
<dbReference type="Gene3D" id="2.130.10.10">
    <property type="entry name" value="YVTN repeat-like/Quinoprotein amine dehydrogenase"/>
    <property type="match status" value="1"/>
</dbReference>
<dbReference type="InterPro" id="IPR019405">
    <property type="entry name" value="Lactonase_7-beta_prop"/>
</dbReference>
<dbReference type="SUPFAM" id="SSF51004">
    <property type="entry name" value="C-terminal (heme d1) domain of cytochrome cd1-nitrite reductase"/>
    <property type="match status" value="1"/>
</dbReference>
<dbReference type="InterPro" id="IPR050282">
    <property type="entry name" value="Cycloisomerase_2"/>
</dbReference>